<dbReference type="PANTHER" id="PTHR48022:SF21">
    <property type="entry name" value="QUINATE TRANSPORTER, PUTATIVE (AFU_ORTHOLOGUE AFUA_6G06960)-RELATED"/>
    <property type="match status" value="1"/>
</dbReference>
<protein>
    <recommendedName>
        <fullName evidence="9">Major facilitator superfamily (MFS) profile domain-containing protein</fullName>
    </recommendedName>
</protein>
<feature type="transmembrane region" description="Helical" evidence="8">
    <location>
        <begin position="103"/>
        <end position="121"/>
    </location>
</feature>
<feature type="transmembrane region" description="Helical" evidence="8">
    <location>
        <begin position="127"/>
        <end position="151"/>
    </location>
</feature>
<feature type="domain" description="Major facilitator superfamily (MFS) profile" evidence="9">
    <location>
        <begin position="32"/>
        <end position="485"/>
    </location>
</feature>
<organism evidence="10 11">
    <name type="scientific">Phialemonium thermophilum</name>
    <dbReference type="NCBI Taxonomy" id="223376"/>
    <lineage>
        <taxon>Eukaryota</taxon>
        <taxon>Fungi</taxon>
        <taxon>Dikarya</taxon>
        <taxon>Ascomycota</taxon>
        <taxon>Pezizomycotina</taxon>
        <taxon>Sordariomycetes</taxon>
        <taxon>Sordariomycetidae</taxon>
        <taxon>Cephalothecales</taxon>
        <taxon>Cephalothecaceae</taxon>
        <taxon>Phialemonium</taxon>
    </lineage>
</organism>
<dbReference type="PROSITE" id="PS50850">
    <property type="entry name" value="MFS"/>
    <property type="match status" value="1"/>
</dbReference>
<dbReference type="Gene3D" id="1.20.1250.20">
    <property type="entry name" value="MFS general substrate transporter like domains"/>
    <property type="match status" value="1"/>
</dbReference>
<feature type="transmembrane region" description="Helical" evidence="8">
    <location>
        <begin position="461"/>
        <end position="481"/>
    </location>
</feature>
<keyword evidence="3 7" id="KW-0813">Transport</keyword>
<evidence type="ECO:0000256" key="4">
    <source>
        <dbReference type="ARBA" id="ARBA00022692"/>
    </source>
</evidence>
<feature type="transmembrane region" description="Helical" evidence="8">
    <location>
        <begin position="195"/>
        <end position="216"/>
    </location>
</feature>
<comment type="similarity">
    <text evidence="2 7">Belongs to the major facilitator superfamily. Sugar transporter (TC 2.A.1.1) family.</text>
</comment>
<feature type="transmembrane region" description="Helical" evidence="8">
    <location>
        <begin position="390"/>
        <end position="417"/>
    </location>
</feature>
<keyword evidence="11" id="KW-1185">Reference proteome</keyword>
<name>A0ABR3VWY1_9PEZI</name>
<comment type="caution">
    <text evidence="10">The sequence shown here is derived from an EMBL/GenBank/DDBJ whole genome shotgun (WGS) entry which is preliminary data.</text>
</comment>
<sequence length="522" mass="57611">MGLRLAHPPDERLLWSPTLALSSRDLWLEGFCSGLRLFGGMLFGWDIGAIGGVLTYPQFMADYGYSKDRATVINENIVSTLQAGCFFACFVTSPLSDRFGRRWCLIVAGLITCVGVAMQAGSNKKLAVMYVGRLVAGFGVGAASMLTPLYVSECAPRAIRGGLTGFYQLFIVLGTMISFWINYGSLGVIPGAGVYILPLALQALPALCLMLGMFFCPESPRWCARQDDWERATKVLSMLTNLPSSHPYVQTEIQDMSDQLELERRLVGDATAMALLKEMWTIPGNRKRALISIGLMVCQQMTGVNAINYYAPQIFQNMGMSGTKTSLFATGVYGIVKVVSCFCFLTFAADSLGRRRSLLWTSLGQALCMYLVGIYIRIYPPVPGQPIPGFGYFAMACIYLFVACFQFGWGPCCWIYVSEIPSARLRAMNVAIAAATQWLFNFVVARTVLTMMATMGRKGYGTFFLFGSFCVSMFFFVWFLIPETKGLSLEKMDELFGITGEAAEGKMADDPEKQYVEEAKRA</sequence>
<comment type="subcellular location">
    <subcellularLocation>
        <location evidence="1">Membrane</location>
        <topology evidence="1">Multi-pass membrane protein</topology>
    </subcellularLocation>
</comment>
<evidence type="ECO:0000256" key="7">
    <source>
        <dbReference type="RuleBase" id="RU003346"/>
    </source>
</evidence>
<evidence type="ECO:0000256" key="8">
    <source>
        <dbReference type="SAM" id="Phobius"/>
    </source>
</evidence>
<dbReference type="InterPro" id="IPR003663">
    <property type="entry name" value="Sugar/inositol_transpt"/>
</dbReference>
<feature type="transmembrane region" description="Helical" evidence="8">
    <location>
        <begin position="289"/>
        <end position="311"/>
    </location>
</feature>
<evidence type="ECO:0000256" key="6">
    <source>
        <dbReference type="ARBA" id="ARBA00023136"/>
    </source>
</evidence>
<feature type="transmembrane region" description="Helical" evidence="8">
    <location>
        <begin position="358"/>
        <end position="378"/>
    </location>
</feature>
<keyword evidence="5 8" id="KW-1133">Transmembrane helix</keyword>
<dbReference type="InterPro" id="IPR036259">
    <property type="entry name" value="MFS_trans_sf"/>
</dbReference>
<dbReference type="PROSITE" id="PS00217">
    <property type="entry name" value="SUGAR_TRANSPORT_2"/>
    <property type="match status" value="1"/>
</dbReference>
<evidence type="ECO:0000256" key="5">
    <source>
        <dbReference type="ARBA" id="ARBA00022989"/>
    </source>
</evidence>
<proteinExistence type="inferred from homology"/>
<keyword evidence="4 8" id="KW-0812">Transmembrane</keyword>
<dbReference type="InterPro" id="IPR020846">
    <property type="entry name" value="MFS_dom"/>
</dbReference>
<evidence type="ECO:0000256" key="3">
    <source>
        <dbReference type="ARBA" id="ARBA00022448"/>
    </source>
</evidence>
<evidence type="ECO:0000313" key="10">
    <source>
        <dbReference type="EMBL" id="KAL1847249.1"/>
    </source>
</evidence>
<evidence type="ECO:0000256" key="2">
    <source>
        <dbReference type="ARBA" id="ARBA00010992"/>
    </source>
</evidence>
<feature type="transmembrane region" description="Helical" evidence="8">
    <location>
        <begin position="37"/>
        <end position="57"/>
    </location>
</feature>
<reference evidence="10 11" key="1">
    <citation type="journal article" date="2024" name="Commun. Biol.">
        <title>Comparative genomic analysis of thermophilic fungi reveals convergent evolutionary adaptations and gene losses.</title>
        <authorList>
            <person name="Steindorff A.S."/>
            <person name="Aguilar-Pontes M.V."/>
            <person name="Robinson A.J."/>
            <person name="Andreopoulos B."/>
            <person name="LaButti K."/>
            <person name="Kuo A."/>
            <person name="Mondo S."/>
            <person name="Riley R."/>
            <person name="Otillar R."/>
            <person name="Haridas S."/>
            <person name="Lipzen A."/>
            <person name="Grimwood J."/>
            <person name="Schmutz J."/>
            <person name="Clum A."/>
            <person name="Reid I.D."/>
            <person name="Moisan M.C."/>
            <person name="Butler G."/>
            <person name="Nguyen T.T.M."/>
            <person name="Dewar K."/>
            <person name="Conant G."/>
            <person name="Drula E."/>
            <person name="Henrissat B."/>
            <person name="Hansel C."/>
            <person name="Singer S."/>
            <person name="Hutchinson M.I."/>
            <person name="de Vries R.P."/>
            <person name="Natvig D.O."/>
            <person name="Powell A.J."/>
            <person name="Tsang A."/>
            <person name="Grigoriev I.V."/>
        </authorList>
    </citation>
    <scope>NUCLEOTIDE SEQUENCE [LARGE SCALE GENOMIC DNA]</scope>
    <source>
        <strain evidence="10 11">ATCC 24622</strain>
    </source>
</reference>
<dbReference type="PROSITE" id="PS00216">
    <property type="entry name" value="SUGAR_TRANSPORT_1"/>
    <property type="match status" value="1"/>
</dbReference>
<dbReference type="NCBIfam" id="TIGR00879">
    <property type="entry name" value="SP"/>
    <property type="match status" value="1"/>
</dbReference>
<dbReference type="Pfam" id="PF00083">
    <property type="entry name" value="Sugar_tr"/>
    <property type="match status" value="1"/>
</dbReference>
<feature type="transmembrane region" description="Helical" evidence="8">
    <location>
        <begin position="163"/>
        <end position="183"/>
    </location>
</feature>
<feature type="transmembrane region" description="Helical" evidence="8">
    <location>
        <begin position="331"/>
        <end position="349"/>
    </location>
</feature>
<dbReference type="InterPro" id="IPR005829">
    <property type="entry name" value="Sugar_transporter_CS"/>
</dbReference>
<dbReference type="PRINTS" id="PR00171">
    <property type="entry name" value="SUGRTRNSPORT"/>
</dbReference>
<gene>
    <name evidence="10" type="ORF">VTK73DRAFT_10407</name>
</gene>
<dbReference type="EMBL" id="JAZHXJ010000990">
    <property type="protein sequence ID" value="KAL1847249.1"/>
    <property type="molecule type" value="Genomic_DNA"/>
</dbReference>
<feature type="transmembrane region" description="Helical" evidence="8">
    <location>
        <begin position="429"/>
        <end position="449"/>
    </location>
</feature>
<dbReference type="PANTHER" id="PTHR48022">
    <property type="entry name" value="PLASTIDIC GLUCOSE TRANSPORTER 4"/>
    <property type="match status" value="1"/>
</dbReference>
<accession>A0ABR3VWY1</accession>
<dbReference type="InterPro" id="IPR050360">
    <property type="entry name" value="MFS_Sugar_Transporters"/>
</dbReference>
<evidence type="ECO:0000313" key="11">
    <source>
        <dbReference type="Proteomes" id="UP001586593"/>
    </source>
</evidence>
<dbReference type="Proteomes" id="UP001586593">
    <property type="component" value="Unassembled WGS sequence"/>
</dbReference>
<keyword evidence="6 8" id="KW-0472">Membrane</keyword>
<dbReference type="InterPro" id="IPR005828">
    <property type="entry name" value="MFS_sugar_transport-like"/>
</dbReference>
<dbReference type="SUPFAM" id="SSF103473">
    <property type="entry name" value="MFS general substrate transporter"/>
    <property type="match status" value="1"/>
</dbReference>
<evidence type="ECO:0000256" key="1">
    <source>
        <dbReference type="ARBA" id="ARBA00004141"/>
    </source>
</evidence>
<evidence type="ECO:0000259" key="9">
    <source>
        <dbReference type="PROSITE" id="PS50850"/>
    </source>
</evidence>